<evidence type="ECO:0000313" key="2">
    <source>
        <dbReference type="Proteomes" id="UP001592529"/>
    </source>
</evidence>
<protein>
    <submittedName>
        <fullName evidence="1">Uncharacterized protein</fullName>
    </submittedName>
</protein>
<dbReference type="RefSeq" id="WP_380527962.1">
    <property type="nucleotide sequence ID" value="NZ_JBHFAA010000025.1"/>
</dbReference>
<dbReference type="Proteomes" id="UP001592529">
    <property type="component" value="Unassembled WGS sequence"/>
</dbReference>
<evidence type="ECO:0000313" key="1">
    <source>
        <dbReference type="EMBL" id="MFC1428546.1"/>
    </source>
</evidence>
<name>A0ABV6WRF5_9ACTN</name>
<comment type="caution">
    <text evidence="1">The sequence shown here is derived from an EMBL/GenBank/DDBJ whole genome shotgun (WGS) entry which is preliminary data.</text>
</comment>
<reference evidence="1 2" key="1">
    <citation type="submission" date="2024-09" db="EMBL/GenBank/DDBJ databases">
        <authorList>
            <person name="Lee S.D."/>
        </authorList>
    </citation>
    <scope>NUCLEOTIDE SEQUENCE [LARGE SCALE GENOMIC DNA]</scope>
    <source>
        <strain evidence="1 2">N1-12</strain>
    </source>
</reference>
<dbReference type="EMBL" id="JBHFAA010000025">
    <property type="protein sequence ID" value="MFC1428546.1"/>
    <property type="molecule type" value="Genomic_DNA"/>
</dbReference>
<proteinExistence type="predicted"/>
<keyword evidence="2" id="KW-1185">Reference proteome</keyword>
<organism evidence="1 2">
    <name type="scientific">Streptacidiphilus alkalitolerans</name>
    <dbReference type="NCBI Taxonomy" id="3342712"/>
    <lineage>
        <taxon>Bacteria</taxon>
        <taxon>Bacillati</taxon>
        <taxon>Actinomycetota</taxon>
        <taxon>Actinomycetes</taxon>
        <taxon>Kitasatosporales</taxon>
        <taxon>Streptomycetaceae</taxon>
        <taxon>Streptacidiphilus</taxon>
    </lineage>
</organism>
<sequence>MTSTTATNRTTTEALALFATLLATFGELHPACDHWIQGSTTARCKRLYGQHQVYRDGTTADPDKLRPGAATLTASARGRQAAASHVASYTAVQVAAALAVTRALGYRIPTTALLAGTAVNALTHAALDRGALLLWLADKTGKAGYLNHCQAARLGANGTVTNEINGPGTAWLALDDAAHRAIGATAAAVTTWLAVRKGRRPSAR</sequence>
<accession>A0ABV6WRF5</accession>
<gene>
    <name evidence="1" type="ORF">ACEZCY_35830</name>
</gene>